<evidence type="ECO:0000313" key="1">
    <source>
        <dbReference type="EMBL" id="KAJ9107001.1"/>
    </source>
</evidence>
<dbReference type="EMBL" id="JASBWR010000026">
    <property type="protein sequence ID" value="KAJ9107001.1"/>
    <property type="molecule type" value="Genomic_DNA"/>
</dbReference>
<reference evidence="1" key="1">
    <citation type="submission" date="2023-04" db="EMBL/GenBank/DDBJ databases">
        <title>Draft Genome sequencing of Naganishia species isolated from polar environments using Oxford Nanopore Technology.</title>
        <authorList>
            <person name="Leo P."/>
            <person name="Venkateswaran K."/>
        </authorList>
    </citation>
    <scope>NUCLEOTIDE SEQUENCE</scope>
    <source>
        <strain evidence="1">MNA-CCFEE 5261</strain>
    </source>
</reference>
<proteinExistence type="predicted"/>
<dbReference type="Proteomes" id="UP001241377">
    <property type="component" value="Unassembled WGS sequence"/>
</dbReference>
<comment type="caution">
    <text evidence="1">The sequence shown here is derived from an EMBL/GenBank/DDBJ whole genome shotgun (WGS) entry which is preliminary data.</text>
</comment>
<sequence length="379" mass="42109">MSQFETESTHGGHKAEVELYEQGVKEGIPYQDHAGTTKIAVDAVAQQTLAEGRSPWKVILANPRLLALIMAVQSNAIIVGVEFSLPGNLLGIQSFCKLMGYYSESSADYQVEAQHLSVSDRFGRRICLYTVIFFTVTGVIIEVVATDWKQWLGSKIVVGYATGIMQSAVPTYVSEVSPREIRGIMLSFFNMAIGGLFATVVPWATTKAYPDVNDHRSFRIPLYIAVTLPVITLIAEFFLLVESPYWLMMRGRAADARKSIRFMYPKVSDEEIDMTVAQLAYTLEKEAEEAELVRKTKLDHVVDESDEITLAGFLFAGLGVVCIILVWFFIPDFTGRSYAQIDELFSRKIPARKFASTQCTGDYGRDVTDGDVEVLTTAA</sequence>
<organism evidence="1 2">
    <name type="scientific">Naganishia cerealis</name>
    <dbReference type="NCBI Taxonomy" id="610337"/>
    <lineage>
        <taxon>Eukaryota</taxon>
        <taxon>Fungi</taxon>
        <taxon>Dikarya</taxon>
        <taxon>Basidiomycota</taxon>
        <taxon>Agaricomycotina</taxon>
        <taxon>Tremellomycetes</taxon>
        <taxon>Filobasidiales</taxon>
        <taxon>Filobasidiaceae</taxon>
        <taxon>Naganishia</taxon>
    </lineage>
</organism>
<evidence type="ECO:0000313" key="2">
    <source>
        <dbReference type="Proteomes" id="UP001241377"/>
    </source>
</evidence>
<keyword evidence="2" id="KW-1185">Reference proteome</keyword>
<gene>
    <name evidence="1" type="ORF">QFC19_002869</name>
</gene>
<protein>
    <submittedName>
        <fullName evidence="1">Uncharacterized protein</fullName>
    </submittedName>
</protein>
<accession>A0ACC2W6E7</accession>
<name>A0ACC2W6E7_9TREE</name>